<dbReference type="PANTHER" id="PTHR12845">
    <property type="entry name" value="GUANINE NUCLEOTIDE EXCHANGE FACTOR"/>
    <property type="match status" value="1"/>
</dbReference>
<dbReference type="InterPro" id="IPR001849">
    <property type="entry name" value="PH_domain"/>
</dbReference>
<dbReference type="Pfam" id="PF00621">
    <property type="entry name" value="RhoGEF"/>
    <property type="match status" value="1"/>
</dbReference>
<feature type="compositionally biased region" description="Basic and acidic residues" evidence="4">
    <location>
        <begin position="114"/>
        <end position="130"/>
    </location>
</feature>
<dbReference type="InterPro" id="IPR000219">
    <property type="entry name" value="DH_dom"/>
</dbReference>
<dbReference type="STRING" id="244447.ENSCSEP00000021044"/>
<evidence type="ECO:0000259" key="7">
    <source>
        <dbReference type="PROSITE" id="PS50010"/>
    </source>
</evidence>
<protein>
    <submittedName>
        <fullName evidence="8">Rho guanine nucleotide exchange factor 26</fullName>
    </submittedName>
</protein>
<proteinExistence type="predicted"/>
<dbReference type="RefSeq" id="XP_008307699.1">
    <property type="nucleotide sequence ID" value="XM_008309477.2"/>
</dbReference>
<evidence type="ECO:0000313" key="9">
    <source>
        <dbReference type="Proteomes" id="UP000265120"/>
    </source>
</evidence>
<feature type="compositionally biased region" description="Polar residues" evidence="4">
    <location>
        <begin position="379"/>
        <end position="391"/>
    </location>
</feature>
<dbReference type="SUPFAM" id="SSF50729">
    <property type="entry name" value="PH domain-like"/>
    <property type="match status" value="1"/>
</dbReference>
<feature type="compositionally biased region" description="Low complexity" evidence="4">
    <location>
        <begin position="179"/>
        <end position="216"/>
    </location>
</feature>
<dbReference type="PROSITE" id="PS50002">
    <property type="entry name" value="SH3"/>
    <property type="match status" value="1"/>
</dbReference>
<accession>A0A3P8W349</accession>
<sequence>MDEANDVDLSNNNILPLWKRRTDNRTGPQECRKSKPRPLSYHINGVMTTDFPVEDKCPLTLSQPAETLVFRPTCPGTNTAVLKHVLSKPCRKSRVVRSISIGNLSNQRFSLSRFRSEDRKSAPLDNKGCDRVCGAGNTGPRDIVWNEGSLQDHGSLAPPDSPPRLSHHTFTNNHQNVFSSSSPLVPTPSHSSSSSIPSLSSSDPPTPRSSSPSDRSQVLLKRQDSRGSCSSSTPSPSTSSPSIVLSTNSPAALKMGTQQLIPRNLASDVRQTKMTVSGPSGPGLTGLLCVDNSRRALKTLSMVESGLYFSTRGPGEEMDGRGDSPGTLRRGLRSTSYRRAVVSGEELEDPSGDPRFPGHLSLSAGDDKQILPIGPGLSKPTSPGRNTSSSPRTKKHTLPGISKPSSPGTSQPASPGTPKLLSPGTSQPASPGTPKLSSPGTPQPASPVTPKLSSPRISKPCSPGSEPPSRTGTNKNPDKKKVLTSQRTFDSEEEELYQNYQEKALHNDSDEDADSREASPDSGIVVQYRPIRTSWSQLSVVKKSGLSERMSAEERKQQEAIFEVISSEHSYLHSLEVLIRMFKNSAELSETMTKTEHHHLFSNITDVCEASKKFFQELEERHQQNIVIEDISDIVSQHAESNFDPYITYCSNEVYQQRTLQRLLSKNPGFKEVLSRIEAHPDCRNLPMISFFILPMQRITRLPLLMDTICQKTPKDSAQYDLCKRSLQAILKVVRKCNEGARRMERTEMMYTINSQLEFKIKPFPLVSSSRWMVKRGEVTAFVEDNGIFLKRTARQQVYFFLFNDVFIITRKKSDDSYSVIDYALRDKIWVSSCQPEDLNLSPVRSTAAMLSHSRQSGANHLFRLAFRSNYSGEKVPMVLGTDLLNERARWISALGQNNNSNKSQDRHSVLQMEVLRSYTAKQPDELSLQVADVVLVSQTVEDGWCEGERLRDGERGWFLAECAEPITCQITIQRNMQRMDRLQGLETNV</sequence>
<dbReference type="OMA" id="SPKYEAC"/>
<dbReference type="PROSITE" id="PS50003">
    <property type="entry name" value="PH_DOMAIN"/>
    <property type="match status" value="1"/>
</dbReference>
<feature type="region of interest" description="Disordered" evidence="4">
    <location>
        <begin position="309"/>
        <end position="495"/>
    </location>
</feature>
<dbReference type="CDD" id="cd00160">
    <property type="entry name" value="RhoGEF"/>
    <property type="match status" value="1"/>
</dbReference>
<reference evidence="8 9" key="1">
    <citation type="journal article" date="2014" name="Nat. Genet.">
        <title>Whole-genome sequence of a flatfish provides insights into ZW sex chromosome evolution and adaptation to a benthic lifestyle.</title>
        <authorList>
            <person name="Chen S."/>
            <person name="Zhang G."/>
            <person name="Shao C."/>
            <person name="Huang Q."/>
            <person name="Liu G."/>
            <person name="Zhang P."/>
            <person name="Song W."/>
            <person name="An N."/>
            <person name="Chalopin D."/>
            <person name="Volff J.N."/>
            <person name="Hong Y."/>
            <person name="Li Q."/>
            <person name="Sha Z."/>
            <person name="Zhou H."/>
            <person name="Xie M."/>
            <person name="Yu Q."/>
            <person name="Liu Y."/>
            <person name="Xiang H."/>
            <person name="Wang N."/>
            <person name="Wu K."/>
            <person name="Yang C."/>
            <person name="Zhou Q."/>
            <person name="Liao X."/>
            <person name="Yang L."/>
            <person name="Hu Q."/>
            <person name="Zhang J."/>
            <person name="Meng L."/>
            <person name="Jin L."/>
            <person name="Tian Y."/>
            <person name="Lian J."/>
            <person name="Yang J."/>
            <person name="Miao G."/>
            <person name="Liu S."/>
            <person name="Liang Z."/>
            <person name="Yan F."/>
            <person name="Li Y."/>
            <person name="Sun B."/>
            <person name="Zhang H."/>
            <person name="Zhang J."/>
            <person name="Zhu Y."/>
            <person name="Du M."/>
            <person name="Zhao Y."/>
            <person name="Schartl M."/>
            <person name="Tang Q."/>
            <person name="Wang J."/>
        </authorList>
    </citation>
    <scope>NUCLEOTIDE SEQUENCE</scope>
</reference>
<name>A0A3P8W349_CYNSE</name>
<dbReference type="GeneTree" id="ENSGT01030000234571"/>
<dbReference type="SMART" id="SM00326">
    <property type="entry name" value="SH3"/>
    <property type="match status" value="1"/>
</dbReference>
<reference evidence="8" key="3">
    <citation type="submission" date="2025-09" db="UniProtKB">
        <authorList>
            <consortium name="Ensembl"/>
        </authorList>
    </citation>
    <scope>IDENTIFICATION</scope>
</reference>
<feature type="region of interest" description="Disordered" evidence="4">
    <location>
        <begin position="111"/>
        <end position="245"/>
    </location>
</feature>
<dbReference type="CDD" id="cd01221">
    <property type="entry name" value="PH_ephexin"/>
    <property type="match status" value="1"/>
</dbReference>
<dbReference type="Gene3D" id="2.30.29.30">
    <property type="entry name" value="Pleckstrin-homology domain (PH domain)/Phosphotyrosine-binding domain (PTB)"/>
    <property type="match status" value="1"/>
</dbReference>
<dbReference type="Proteomes" id="UP000265120">
    <property type="component" value="Chromosome 4"/>
</dbReference>
<evidence type="ECO:0000256" key="3">
    <source>
        <dbReference type="PROSITE-ProRule" id="PRU00192"/>
    </source>
</evidence>
<feature type="domain" description="SH3" evidence="5">
    <location>
        <begin position="908"/>
        <end position="969"/>
    </location>
</feature>
<dbReference type="Gene3D" id="1.20.900.10">
    <property type="entry name" value="Dbl homology (DH) domain"/>
    <property type="match status" value="1"/>
</dbReference>
<dbReference type="InterPro" id="IPR035797">
    <property type="entry name" value="ARHGEF16/ARHGEF26_SH3"/>
</dbReference>
<dbReference type="FunFam" id="1.20.900.10:FF:000007">
    <property type="entry name" value="rho guanine nucleotide exchange factor 19"/>
    <property type="match status" value="1"/>
</dbReference>
<evidence type="ECO:0000313" key="8">
    <source>
        <dbReference type="Ensembl" id="ENSCSEP00000021044.1"/>
    </source>
</evidence>
<evidence type="ECO:0000256" key="2">
    <source>
        <dbReference type="ARBA" id="ARBA00022658"/>
    </source>
</evidence>
<feature type="compositionally biased region" description="Low complexity" evidence="4">
    <location>
        <begin position="226"/>
        <end position="245"/>
    </location>
</feature>
<dbReference type="KEGG" id="csem:103378304"/>
<dbReference type="AlphaFoldDB" id="A0A3P8W349"/>
<feature type="domain" description="PH" evidence="6">
    <location>
        <begin position="782"/>
        <end position="900"/>
    </location>
</feature>
<dbReference type="CDD" id="cd11938">
    <property type="entry name" value="SH3_ARHGEF16_26"/>
    <property type="match status" value="1"/>
</dbReference>
<evidence type="ECO:0000259" key="5">
    <source>
        <dbReference type="PROSITE" id="PS50002"/>
    </source>
</evidence>
<keyword evidence="9" id="KW-1185">Reference proteome</keyword>
<dbReference type="SUPFAM" id="SSF50044">
    <property type="entry name" value="SH3-domain"/>
    <property type="match status" value="1"/>
</dbReference>
<dbReference type="InterPro" id="IPR047270">
    <property type="entry name" value="PH_ephexin"/>
</dbReference>
<dbReference type="GO" id="GO:0005085">
    <property type="term" value="F:guanyl-nucleotide exchange factor activity"/>
    <property type="evidence" value="ECO:0007669"/>
    <property type="project" value="UniProtKB-KW"/>
</dbReference>
<keyword evidence="2" id="KW-0344">Guanine-nucleotide releasing factor</keyword>
<reference evidence="8" key="2">
    <citation type="submission" date="2025-08" db="UniProtKB">
        <authorList>
            <consortium name="Ensembl"/>
        </authorList>
    </citation>
    <scope>IDENTIFICATION</scope>
</reference>
<evidence type="ECO:0000259" key="6">
    <source>
        <dbReference type="PROSITE" id="PS50003"/>
    </source>
</evidence>
<dbReference type="OrthoDB" id="27593at2759"/>
<feature type="compositionally biased region" description="Polar residues" evidence="4">
    <location>
        <begin position="168"/>
        <end position="178"/>
    </location>
</feature>
<dbReference type="Pfam" id="PF00018">
    <property type="entry name" value="SH3_1"/>
    <property type="match status" value="1"/>
</dbReference>
<organism evidence="8 9">
    <name type="scientific">Cynoglossus semilaevis</name>
    <name type="common">Tongue sole</name>
    <dbReference type="NCBI Taxonomy" id="244447"/>
    <lineage>
        <taxon>Eukaryota</taxon>
        <taxon>Metazoa</taxon>
        <taxon>Chordata</taxon>
        <taxon>Craniata</taxon>
        <taxon>Vertebrata</taxon>
        <taxon>Euteleostomi</taxon>
        <taxon>Actinopterygii</taxon>
        <taxon>Neopterygii</taxon>
        <taxon>Teleostei</taxon>
        <taxon>Neoteleostei</taxon>
        <taxon>Acanthomorphata</taxon>
        <taxon>Carangaria</taxon>
        <taxon>Pleuronectiformes</taxon>
        <taxon>Pleuronectoidei</taxon>
        <taxon>Cynoglossidae</taxon>
        <taxon>Cynoglossinae</taxon>
        <taxon>Cynoglossus</taxon>
    </lineage>
</organism>
<dbReference type="InParanoid" id="A0A3P8W349"/>
<feature type="region of interest" description="Disordered" evidence="4">
    <location>
        <begin position="505"/>
        <end position="524"/>
    </location>
</feature>
<feature type="compositionally biased region" description="Polar residues" evidence="4">
    <location>
        <begin position="423"/>
        <end position="440"/>
    </location>
</feature>
<dbReference type="InterPro" id="IPR011993">
    <property type="entry name" value="PH-like_dom_sf"/>
</dbReference>
<dbReference type="SMART" id="SM00325">
    <property type="entry name" value="RhoGEF"/>
    <property type="match status" value="1"/>
</dbReference>
<keyword evidence="1 3" id="KW-0728">SH3 domain</keyword>
<dbReference type="Gene3D" id="2.30.30.40">
    <property type="entry name" value="SH3 Domains"/>
    <property type="match status" value="1"/>
</dbReference>
<dbReference type="InterPro" id="IPR036028">
    <property type="entry name" value="SH3-like_dom_sf"/>
</dbReference>
<evidence type="ECO:0000256" key="1">
    <source>
        <dbReference type="ARBA" id="ARBA00022443"/>
    </source>
</evidence>
<feature type="compositionally biased region" description="Polar residues" evidence="4">
    <location>
        <begin position="403"/>
        <end position="414"/>
    </location>
</feature>
<dbReference type="GeneID" id="103378304"/>
<dbReference type="InterPro" id="IPR001452">
    <property type="entry name" value="SH3_domain"/>
</dbReference>
<dbReference type="Ensembl" id="ENSCSET00000021316.1">
    <property type="protein sequence ID" value="ENSCSEP00000021044.1"/>
    <property type="gene ID" value="ENSCSEG00000013440.1"/>
</dbReference>
<evidence type="ECO:0000256" key="4">
    <source>
        <dbReference type="SAM" id="MobiDB-lite"/>
    </source>
</evidence>
<dbReference type="PROSITE" id="PS50010">
    <property type="entry name" value="DH_2"/>
    <property type="match status" value="1"/>
</dbReference>
<dbReference type="SUPFAM" id="SSF48065">
    <property type="entry name" value="DBL homology domain (DH-domain)"/>
    <property type="match status" value="1"/>
</dbReference>
<dbReference type="InterPro" id="IPR035899">
    <property type="entry name" value="DBL_dom_sf"/>
</dbReference>
<dbReference type="PANTHER" id="PTHR12845:SF4">
    <property type="entry name" value="RHO GUANINE NUCLEOTIDE EXCHANGE FACTOR 26"/>
    <property type="match status" value="1"/>
</dbReference>
<feature type="domain" description="DH" evidence="7">
    <location>
        <begin position="556"/>
        <end position="740"/>
    </location>
</feature>
<dbReference type="InterPro" id="IPR047271">
    <property type="entry name" value="Ephexin-like"/>
</dbReference>